<dbReference type="EMBL" id="GISG01110859">
    <property type="protein sequence ID" value="MBA4638823.1"/>
    <property type="molecule type" value="Transcribed_RNA"/>
</dbReference>
<reference evidence="1" key="1">
    <citation type="journal article" date="2013" name="J. Plant Res.">
        <title>Effect of fungi and light on seed germination of three Opuntia species from semiarid lands of central Mexico.</title>
        <authorList>
            <person name="Delgado-Sanchez P."/>
            <person name="Jimenez-Bremont J.F."/>
            <person name="Guerrero-Gonzalez Mde L."/>
            <person name="Flores J."/>
        </authorList>
    </citation>
    <scope>NUCLEOTIDE SEQUENCE</scope>
    <source>
        <tissue evidence="1">Cladode</tissue>
    </source>
</reference>
<protein>
    <submittedName>
        <fullName evidence="1">Uncharacterized protein</fullName>
    </submittedName>
</protein>
<dbReference type="PANTHER" id="PTHR31722:SF71">
    <property type="entry name" value="GENOME ASSEMBLY, CHROMOSOME: A05"/>
    <property type="match status" value="1"/>
</dbReference>
<dbReference type="PANTHER" id="PTHR31722">
    <property type="entry name" value="OS06G0675200 PROTEIN"/>
    <property type="match status" value="1"/>
</dbReference>
<name>A0A7C9DF02_OPUST</name>
<evidence type="ECO:0000313" key="1">
    <source>
        <dbReference type="EMBL" id="MBA4638823.1"/>
    </source>
</evidence>
<accession>A0A7C9DF02</accession>
<organism evidence="1">
    <name type="scientific">Opuntia streptacantha</name>
    <name type="common">Prickly pear cactus</name>
    <name type="synonym">Opuntia cardona</name>
    <dbReference type="NCBI Taxonomy" id="393608"/>
    <lineage>
        <taxon>Eukaryota</taxon>
        <taxon>Viridiplantae</taxon>
        <taxon>Streptophyta</taxon>
        <taxon>Embryophyta</taxon>
        <taxon>Tracheophyta</taxon>
        <taxon>Spermatophyta</taxon>
        <taxon>Magnoliopsida</taxon>
        <taxon>eudicotyledons</taxon>
        <taxon>Gunneridae</taxon>
        <taxon>Pentapetalae</taxon>
        <taxon>Caryophyllales</taxon>
        <taxon>Cactineae</taxon>
        <taxon>Cactaceae</taxon>
        <taxon>Opuntioideae</taxon>
        <taxon>Opuntia</taxon>
    </lineage>
</organism>
<sequence length="152" mass="16855">MACSSLNLLSSQQQQNSFTSPRISFSNGFADAQQHEPGIGLIGHHLQSGTDTAPAGDFEFSLANYTVNSAADELFFDGKLLPLRKVNNKGMIFSPAFNHMKLTTTLRDELLMDDYDIPEEDCDMRPPRAPKGSSGCKWKTRFNGFKIKSSLF</sequence>
<dbReference type="AlphaFoldDB" id="A0A7C9DF02"/>
<proteinExistence type="predicted"/>
<reference evidence="1" key="2">
    <citation type="submission" date="2020-07" db="EMBL/GenBank/DDBJ databases">
        <authorList>
            <person name="Vera ALvarez R."/>
            <person name="Arias-Moreno D.M."/>
            <person name="Jimenez-Jacinto V."/>
            <person name="Jimenez-Bremont J.F."/>
            <person name="Swaminathan K."/>
            <person name="Moose S.P."/>
            <person name="Guerrero-Gonzalez M.L."/>
            <person name="Marino-Ramirez L."/>
            <person name="Landsman D."/>
            <person name="Rodriguez-Kessler M."/>
            <person name="Delgado-Sanchez P."/>
        </authorList>
    </citation>
    <scope>NUCLEOTIDE SEQUENCE</scope>
    <source>
        <tissue evidence="1">Cladode</tissue>
    </source>
</reference>